<comment type="caution">
    <text evidence="1">The sequence shown here is derived from an EMBL/GenBank/DDBJ whole genome shotgun (WGS) entry which is preliminary data.</text>
</comment>
<protein>
    <submittedName>
        <fullName evidence="1">Uncharacterized protein</fullName>
    </submittedName>
</protein>
<name>A0ACC2YU21_9PEZI</name>
<evidence type="ECO:0000313" key="1">
    <source>
        <dbReference type="EMBL" id="KAJ9638848.1"/>
    </source>
</evidence>
<sequence>MDVTATLPPELVAIVSNYKPTLGETTKIFEGARQAERAHAAGVSPFEAVFQDSLKLKNKLDELEAYDPATPDLDLQCLLAAVLNCEYQLYKLNAATPLRHNPFLSHWVEVITGWKEPPQPAVPPGGDWREHSIRFSRWTQVFKTRVELVKTILKQDDVERLRHHTPASLLVHFRSSPVRDFCVEPLIRMLEEEGIYEKPPQPQSADSVALPGAIGPASASTSGPDPSCPPITSTSLQDSLLQRLHTSPADVLHTLTRLPITLESLELLNTVLTSQDAYQALDTKPADLVREYLQRSLRRVERADNARQQPLTAQSHSSLPSASTSATNDDEGGADELLDREAQIRAIKLLVLFIRNLIRKGVVGPEEIFFEIREICVRYIWIREVREFRAWVEEGRDAGGER</sequence>
<accession>A0ACC2YU21</accession>
<reference evidence="1" key="1">
    <citation type="submission" date="2022-10" db="EMBL/GenBank/DDBJ databases">
        <title>Culturing micro-colonial fungi from biological soil crusts in the Mojave desert and describing Neophaeococcomyces mojavensis, and introducing the new genera and species Taxawa tesnikishii.</title>
        <authorList>
            <person name="Kurbessoian T."/>
            <person name="Stajich J.E."/>
        </authorList>
    </citation>
    <scope>NUCLEOTIDE SEQUENCE</scope>
    <source>
        <strain evidence="1">JES_115</strain>
    </source>
</reference>
<gene>
    <name evidence="1" type="ORF">H2199_006708</name>
</gene>
<dbReference type="Proteomes" id="UP001172680">
    <property type="component" value="Unassembled WGS sequence"/>
</dbReference>
<evidence type="ECO:0000313" key="2">
    <source>
        <dbReference type="Proteomes" id="UP001172680"/>
    </source>
</evidence>
<keyword evidence="2" id="KW-1185">Reference proteome</keyword>
<organism evidence="1 2">
    <name type="scientific">Coniosporium tulheliwenetii</name>
    <dbReference type="NCBI Taxonomy" id="3383036"/>
    <lineage>
        <taxon>Eukaryota</taxon>
        <taxon>Fungi</taxon>
        <taxon>Dikarya</taxon>
        <taxon>Ascomycota</taxon>
        <taxon>Pezizomycotina</taxon>
        <taxon>Dothideomycetes</taxon>
        <taxon>Dothideomycetes incertae sedis</taxon>
        <taxon>Coniosporium</taxon>
    </lineage>
</organism>
<proteinExistence type="predicted"/>
<dbReference type="EMBL" id="JAPDRP010000020">
    <property type="protein sequence ID" value="KAJ9638848.1"/>
    <property type="molecule type" value="Genomic_DNA"/>
</dbReference>